<proteinExistence type="predicted"/>
<gene>
    <name evidence="1" type="ORF">NJD11_11405</name>
</gene>
<name>A0ABU4KRJ0_BREVE</name>
<organism evidence="1 2">
    <name type="scientific">Brevundimonas vesicularis</name>
    <name type="common">Pseudomonas vesicularis</name>
    <dbReference type="NCBI Taxonomy" id="41276"/>
    <lineage>
        <taxon>Bacteria</taxon>
        <taxon>Pseudomonadati</taxon>
        <taxon>Pseudomonadota</taxon>
        <taxon>Alphaproteobacteria</taxon>
        <taxon>Caulobacterales</taxon>
        <taxon>Caulobacteraceae</taxon>
        <taxon>Brevundimonas</taxon>
    </lineage>
</organism>
<protein>
    <submittedName>
        <fullName evidence="1">Uncharacterized protein</fullName>
    </submittedName>
</protein>
<dbReference type="Proteomes" id="UP001272940">
    <property type="component" value="Unassembled WGS sequence"/>
</dbReference>
<comment type="caution">
    <text evidence="1">The sequence shown here is derived from an EMBL/GenBank/DDBJ whole genome shotgun (WGS) entry which is preliminary data.</text>
</comment>
<reference evidence="1 2" key="1">
    <citation type="journal article" date="2023" name="FEMS Microbes">
        <title>Whole genomes of deep-sea sponge-associated bacteria exhibit high novel natural product potential.</title>
        <authorList>
            <person name="Hesketh-Best P.J."/>
            <person name="January G.G."/>
            <person name="Koch M.J."/>
            <person name="Warburton P.J."/>
            <person name="Howell K.L."/>
            <person name="Upton M."/>
        </authorList>
    </citation>
    <scope>NUCLEOTIDE SEQUENCE [LARGE SCALE GENOMIC DNA]</scope>
    <source>
        <strain evidence="1 2">PC206-O</strain>
    </source>
</reference>
<accession>A0ABU4KRJ0</accession>
<evidence type="ECO:0000313" key="1">
    <source>
        <dbReference type="EMBL" id="MDX2335540.1"/>
    </source>
</evidence>
<evidence type="ECO:0000313" key="2">
    <source>
        <dbReference type="Proteomes" id="UP001272940"/>
    </source>
</evidence>
<sequence>MPLRKTVTIEWQDAGSSRAYFVRPGSRSRPWIWFRDGDVPAFEETSARFVVEKRGGRWVAVERVDT</sequence>
<dbReference type="EMBL" id="JAMYEC010000007">
    <property type="protein sequence ID" value="MDX2335540.1"/>
    <property type="molecule type" value="Genomic_DNA"/>
</dbReference>
<keyword evidence="2" id="KW-1185">Reference proteome</keyword>
<dbReference type="RefSeq" id="WP_066550996.1">
    <property type="nucleotide sequence ID" value="NZ_JAMYEC010000007.1"/>
</dbReference>